<keyword evidence="9" id="KW-1185">Reference proteome</keyword>
<organism evidence="8 9">
    <name type="scientific">Coniella lustricola</name>
    <dbReference type="NCBI Taxonomy" id="2025994"/>
    <lineage>
        <taxon>Eukaryota</taxon>
        <taxon>Fungi</taxon>
        <taxon>Dikarya</taxon>
        <taxon>Ascomycota</taxon>
        <taxon>Pezizomycotina</taxon>
        <taxon>Sordariomycetes</taxon>
        <taxon>Sordariomycetidae</taxon>
        <taxon>Diaporthales</taxon>
        <taxon>Schizoparmaceae</taxon>
        <taxon>Coniella</taxon>
    </lineage>
</organism>
<dbReference type="GO" id="GO:0003677">
    <property type="term" value="F:DNA binding"/>
    <property type="evidence" value="ECO:0007669"/>
    <property type="project" value="UniProtKB-KW"/>
</dbReference>
<evidence type="ECO:0000256" key="5">
    <source>
        <dbReference type="ARBA" id="ARBA00023242"/>
    </source>
</evidence>
<keyword evidence="4" id="KW-0238">DNA-binding</keyword>
<evidence type="ECO:0000256" key="2">
    <source>
        <dbReference type="ARBA" id="ARBA00010840"/>
    </source>
</evidence>
<feature type="region of interest" description="Disordered" evidence="6">
    <location>
        <begin position="101"/>
        <end position="159"/>
    </location>
</feature>
<evidence type="ECO:0000313" key="8">
    <source>
        <dbReference type="EMBL" id="PSR82313.1"/>
    </source>
</evidence>
<reference evidence="8 9" key="1">
    <citation type="journal article" date="2018" name="Mycol. Prog.">
        <title>Coniella lustricola, a new species from submerged detritus.</title>
        <authorList>
            <person name="Raudabaugh D.B."/>
            <person name="Iturriaga T."/>
            <person name="Carver A."/>
            <person name="Mondo S."/>
            <person name="Pangilinan J."/>
            <person name="Lipzen A."/>
            <person name="He G."/>
            <person name="Amirebrahimi M."/>
            <person name="Grigoriev I.V."/>
            <person name="Miller A.N."/>
        </authorList>
    </citation>
    <scope>NUCLEOTIDE SEQUENCE [LARGE SCALE GENOMIC DNA]</scope>
    <source>
        <strain evidence="8 9">B22-T-1</strain>
    </source>
</reference>
<dbReference type="Proteomes" id="UP000241462">
    <property type="component" value="Unassembled WGS sequence"/>
</dbReference>
<gene>
    <name evidence="8" type="ORF">BD289DRAFT_371404</name>
</gene>
<dbReference type="InterPro" id="IPR008721">
    <property type="entry name" value="ORC6_cyclin_first"/>
</dbReference>
<dbReference type="EMBL" id="KZ678480">
    <property type="protein sequence ID" value="PSR82313.1"/>
    <property type="molecule type" value="Genomic_DNA"/>
</dbReference>
<evidence type="ECO:0000259" key="7">
    <source>
        <dbReference type="Pfam" id="PF05460"/>
    </source>
</evidence>
<keyword evidence="5" id="KW-0539">Nucleus</keyword>
<name>A0A2T3A3R1_9PEZI</name>
<evidence type="ECO:0000256" key="1">
    <source>
        <dbReference type="ARBA" id="ARBA00004123"/>
    </source>
</evidence>
<keyword evidence="3" id="KW-0235">DNA replication</keyword>
<dbReference type="OrthoDB" id="5367324at2759"/>
<dbReference type="STRING" id="2025994.A0A2T3A3R1"/>
<dbReference type="InParanoid" id="A0A2T3A3R1"/>
<proteinExistence type="inferred from homology"/>
<sequence>MSRPIEQALLSLLPSHNSNLPAPLVELASSLLAQSRNKASTLKAEEEVARAYACANLACDRLKITLNLPPIEPRPPVPPRIYKRLYTHLDKILPAASLAGRPKANALGGTPRSNRLASGAAAPSSPLTPSRGTPRGSARGTPTKEVSLSHFRTPRLASRSATARQAASYSSLPPWILPTVRHLCARFQGAEDGNHGPSLASSVMAGLDTIIAPYGERTKDEWVNSHLLALLGAIYWLVSESAALAPGEELRAETSRARYKSMRKEILTTLRAARDEISVPASVSMTTTETAEQDAAFWEGWQSALKAAELDDAITQVASRGWLDSDWYRSIDFLRDKAGDANGDADADDLGEDMASAAASVQITKADSMLQDKFDYLSERRRASYRQWKTDILRRIEKMERTKNAAVEV</sequence>
<evidence type="ECO:0000313" key="9">
    <source>
        <dbReference type="Proteomes" id="UP000241462"/>
    </source>
</evidence>
<evidence type="ECO:0000256" key="6">
    <source>
        <dbReference type="SAM" id="MobiDB-lite"/>
    </source>
</evidence>
<comment type="similarity">
    <text evidence="2">Belongs to the ORC6 family.</text>
</comment>
<evidence type="ECO:0000256" key="4">
    <source>
        <dbReference type="ARBA" id="ARBA00023125"/>
    </source>
</evidence>
<dbReference type="GO" id="GO:0005664">
    <property type="term" value="C:nuclear origin of replication recognition complex"/>
    <property type="evidence" value="ECO:0007669"/>
    <property type="project" value="InterPro"/>
</dbReference>
<comment type="subcellular location">
    <subcellularLocation>
        <location evidence="1">Nucleus</location>
    </subcellularLocation>
</comment>
<dbReference type="Pfam" id="PF05460">
    <property type="entry name" value="ORC6"/>
    <property type="match status" value="1"/>
</dbReference>
<protein>
    <submittedName>
        <fullName evidence="8">Origin recognition complex, subunit 6</fullName>
    </submittedName>
</protein>
<evidence type="ECO:0000256" key="3">
    <source>
        <dbReference type="ARBA" id="ARBA00022705"/>
    </source>
</evidence>
<feature type="compositionally biased region" description="Low complexity" evidence="6">
    <location>
        <begin position="117"/>
        <end position="130"/>
    </location>
</feature>
<feature type="domain" description="ORC6 first cyclin-like" evidence="7">
    <location>
        <begin position="10"/>
        <end position="93"/>
    </location>
</feature>
<dbReference type="GO" id="GO:0006260">
    <property type="term" value="P:DNA replication"/>
    <property type="evidence" value="ECO:0007669"/>
    <property type="project" value="UniProtKB-KW"/>
</dbReference>
<dbReference type="AlphaFoldDB" id="A0A2T3A3R1"/>
<accession>A0A2T3A3R1</accession>